<dbReference type="GeneID" id="36394093"/>
<dbReference type="VEuPathDB" id="FungiDB:Bcin04g01810"/>
<reference evidence="2 3" key="3">
    <citation type="journal article" date="2017" name="Mol. Plant Pathol.">
        <title>A gapless genome sequence of the fungus Botrytis cinerea.</title>
        <authorList>
            <person name="Van Kan J.A."/>
            <person name="Stassen J.H."/>
            <person name="Mosbach A."/>
            <person name="Van Der Lee T.A."/>
            <person name="Faino L."/>
            <person name="Farmer A.D."/>
            <person name="Papasotiriou D.G."/>
            <person name="Zhou S."/>
            <person name="Seidl M.F."/>
            <person name="Cottam E."/>
            <person name="Edel D."/>
            <person name="Hahn M."/>
            <person name="Schwartz D.C."/>
            <person name="Dietrich R.A."/>
            <person name="Widdison S."/>
            <person name="Scalliet G."/>
        </authorList>
    </citation>
    <scope>NUCLEOTIDE SEQUENCE [LARGE SCALE GENOMIC DNA]</scope>
    <source>
        <strain evidence="2 3">B05.10</strain>
    </source>
</reference>
<evidence type="ECO:0000313" key="3">
    <source>
        <dbReference type="Proteomes" id="UP000001798"/>
    </source>
</evidence>
<proteinExistence type="predicted"/>
<evidence type="ECO:0000256" key="1">
    <source>
        <dbReference type="SAM" id="MobiDB-lite"/>
    </source>
</evidence>
<dbReference type="EMBL" id="CP009808">
    <property type="protein sequence ID" value="ATZ48974.1"/>
    <property type="molecule type" value="Genomic_DNA"/>
</dbReference>
<organism evidence="2 3">
    <name type="scientific">Botryotinia fuckeliana (strain B05.10)</name>
    <name type="common">Noble rot fungus</name>
    <name type="synonym">Botrytis cinerea</name>
    <dbReference type="NCBI Taxonomy" id="332648"/>
    <lineage>
        <taxon>Eukaryota</taxon>
        <taxon>Fungi</taxon>
        <taxon>Dikarya</taxon>
        <taxon>Ascomycota</taxon>
        <taxon>Pezizomycotina</taxon>
        <taxon>Leotiomycetes</taxon>
        <taxon>Helotiales</taxon>
        <taxon>Sclerotiniaceae</taxon>
        <taxon>Botrytis</taxon>
    </lineage>
</organism>
<name>A0A384JF89_BOTFB</name>
<evidence type="ECO:0000313" key="2">
    <source>
        <dbReference type="EMBL" id="ATZ48974.1"/>
    </source>
</evidence>
<gene>
    <name evidence="2" type="ORF">BCIN_04g01810</name>
</gene>
<dbReference type="KEGG" id="bfu:BCIN_04g01810"/>
<feature type="compositionally biased region" description="Basic residues" evidence="1">
    <location>
        <begin position="171"/>
        <end position="183"/>
    </location>
</feature>
<reference evidence="2 3" key="1">
    <citation type="journal article" date="2011" name="PLoS Genet.">
        <title>Genomic analysis of the necrotrophic fungal pathogens Sclerotinia sclerotiorum and Botrytis cinerea.</title>
        <authorList>
            <person name="Amselem J."/>
            <person name="Cuomo C.A."/>
            <person name="van Kan J.A."/>
            <person name="Viaud M."/>
            <person name="Benito E.P."/>
            <person name="Couloux A."/>
            <person name="Coutinho P.M."/>
            <person name="de Vries R.P."/>
            <person name="Dyer P.S."/>
            <person name="Fillinger S."/>
            <person name="Fournier E."/>
            <person name="Gout L."/>
            <person name="Hahn M."/>
            <person name="Kohn L."/>
            <person name="Lapalu N."/>
            <person name="Plummer K.M."/>
            <person name="Pradier J.M."/>
            <person name="Quevillon E."/>
            <person name="Sharon A."/>
            <person name="Simon A."/>
            <person name="ten Have A."/>
            <person name="Tudzynski B."/>
            <person name="Tudzynski P."/>
            <person name="Wincker P."/>
            <person name="Andrew M."/>
            <person name="Anthouard V."/>
            <person name="Beever R.E."/>
            <person name="Beffa R."/>
            <person name="Benoit I."/>
            <person name="Bouzid O."/>
            <person name="Brault B."/>
            <person name="Chen Z."/>
            <person name="Choquer M."/>
            <person name="Collemare J."/>
            <person name="Cotton P."/>
            <person name="Danchin E.G."/>
            <person name="Da Silva C."/>
            <person name="Gautier A."/>
            <person name="Giraud C."/>
            <person name="Giraud T."/>
            <person name="Gonzalez C."/>
            <person name="Grossetete S."/>
            <person name="Guldener U."/>
            <person name="Henrissat B."/>
            <person name="Howlett B.J."/>
            <person name="Kodira C."/>
            <person name="Kretschmer M."/>
            <person name="Lappartient A."/>
            <person name="Leroch M."/>
            <person name="Levis C."/>
            <person name="Mauceli E."/>
            <person name="Neuveglise C."/>
            <person name="Oeser B."/>
            <person name="Pearson M."/>
            <person name="Poulain J."/>
            <person name="Poussereau N."/>
            <person name="Quesneville H."/>
            <person name="Rascle C."/>
            <person name="Schumacher J."/>
            <person name="Segurens B."/>
            <person name="Sexton A."/>
            <person name="Silva E."/>
            <person name="Sirven C."/>
            <person name="Soanes D.M."/>
            <person name="Talbot N.J."/>
            <person name="Templeton M."/>
            <person name="Yandava C."/>
            <person name="Yarden O."/>
            <person name="Zeng Q."/>
            <person name="Rollins J.A."/>
            <person name="Lebrun M.H."/>
            <person name="Dickman M."/>
        </authorList>
    </citation>
    <scope>NUCLEOTIDE SEQUENCE [LARGE SCALE GENOMIC DNA]</scope>
    <source>
        <strain evidence="2 3">B05.10</strain>
    </source>
</reference>
<dbReference type="Proteomes" id="UP000001798">
    <property type="component" value="Chromosome 4"/>
</dbReference>
<dbReference type="OrthoDB" id="3550157at2759"/>
<dbReference type="AlphaFoldDB" id="A0A384JF89"/>
<dbReference type="RefSeq" id="XP_024548185.1">
    <property type="nucleotide sequence ID" value="XM_024692410.1"/>
</dbReference>
<protein>
    <submittedName>
        <fullName evidence="2">Uncharacterized protein</fullName>
    </submittedName>
</protein>
<reference evidence="2 3" key="2">
    <citation type="journal article" date="2012" name="Eukaryot. Cell">
        <title>Genome update of Botrytis cinerea strains B05.10 and T4.</title>
        <authorList>
            <person name="Staats M."/>
            <person name="van Kan J.A."/>
        </authorList>
    </citation>
    <scope>NUCLEOTIDE SEQUENCE [LARGE SCALE GENOMIC DNA]</scope>
    <source>
        <strain evidence="2 3">B05.10</strain>
    </source>
</reference>
<accession>A0A384JF89</accession>
<keyword evidence="3" id="KW-1185">Reference proteome</keyword>
<sequence length="198" mass="22811">MSSIEEQIKDERRVTNLLRAAIDLQLEFEKATEKLIKNMCKDLEGMKAAGYSSEDWTIMFDTAQQLVDTFTILTVEESPMSTIEERKVVFRVEKEVMNGEKSEEDIEEYLEALLKEIHPNLDQIRAAASLEKEELRDVFGLSKQMAKPHKFAFDGEIKTATIEKKEDDRVNRKKKKNKKRGKRKYDTNGGVSCLSAKD</sequence>
<feature type="region of interest" description="Disordered" evidence="1">
    <location>
        <begin position="165"/>
        <end position="198"/>
    </location>
</feature>
<dbReference type="OMA" id="SEDWTIM"/>